<evidence type="ECO:0000256" key="3">
    <source>
        <dbReference type="ARBA" id="ARBA00022475"/>
    </source>
</evidence>
<keyword evidence="8" id="KW-0614">Plasmid</keyword>
<comment type="subcellular location">
    <subcellularLocation>
        <location evidence="1">Cell membrane</location>
        <topology evidence="1">Multi-pass membrane protein</topology>
    </subcellularLocation>
</comment>
<evidence type="ECO:0000313" key="8">
    <source>
        <dbReference type="EMBL" id="AQQ55467.1"/>
    </source>
</evidence>
<evidence type="ECO:0000256" key="6">
    <source>
        <dbReference type="ARBA" id="ARBA00023136"/>
    </source>
</evidence>
<dbReference type="SUPFAM" id="SSF161098">
    <property type="entry name" value="MetI-like"/>
    <property type="match status" value="1"/>
</dbReference>
<evidence type="ECO:0000256" key="2">
    <source>
        <dbReference type="ARBA" id="ARBA00022448"/>
    </source>
</evidence>
<evidence type="ECO:0000256" key="1">
    <source>
        <dbReference type="ARBA" id="ARBA00004651"/>
    </source>
</evidence>
<dbReference type="InterPro" id="IPR035906">
    <property type="entry name" value="MetI-like_sf"/>
</dbReference>
<dbReference type="GO" id="GO:0005886">
    <property type="term" value="C:plasma membrane"/>
    <property type="evidence" value="ECO:0007669"/>
    <property type="project" value="UniProtKB-SubCell"/>
</dbReference>
<dbReference type="PANTHER" id="PTHR43744">
    <property type="entry name" value="ABC TRANSPORTER PERMEASE PROTEIN MG189-RELATED-RELATED"/>
    <property type="match status" value="1"/>
</dbReference>
<keyword evidence="3" id="KW-1003">Cell membrane</keyword>
<feature type="transmembrane region" description="Helical" evidence="7">
    <location>
        <begin position="12"/>
        <end position="34"/>
    </location>
</feature>
<dbReference type="OrthoDB" id="9771544at2"/>
<dbReference type="KEGG" id="pmar:B0X71_20145"/>
<evidence type="ECO:0000256" key="7">
    <source>
        <dbReference type="SAM" id="Phobius"/>
    </source>
</evidence>
<evidence type="ECO:0000256" key="5">
    <source>
        <dbReference type="ARBA" id="ARBA00022989"/>
    </source>
</evidence>
<organism evidence="8 9">
    <name type="scientific">Planococcus lenghuensis</name>
    <dbReference type="NCBI Taxonomy" id="2213202"/>
    <lineage>
        <taxon>Bacteria</taxon>
        <taxon>Bacillati</taxon>
        <taxon>Bacillota</taxon>
        <taxon>Bacilli</taxon>
        <taxon>Bacillales</taxon>
        <taxon>Caryophanaceae</taxon>
        <taxon>Planococcus</taxon>
    </lineage>
</organism>
<accession>A0A1Q2L5U1</accession>
<protein>
    <recommendedName>
        <fullName evidence="10">Carbohydrate ABC transporter permease</fullName>
    </recommendedName>
</protein>
<dbReference type="RefSeq" id="WP_077591320.1">
    <property type="nucleotide sequence ID" value="NZ_CP019641.1"/>
</dbReference>
<evidence type="ECO:0000256" key="4">
    <source>
        <dbReference type="ARBA" id="ARBA00022692"/>
    </source>
</evidence>
<keyword evidence="2" id="KW-0813">Transport</keyword>
<dbReference type="PANTHER" id="PTHR43744:SF12">
    <property type="entry name" value="ABC TRANSPORTER PERMEASE PROTEIN MG189-RELATED"/>
    <property type="match status" value="1"/>
</dbReference>
<geneLocation type="plasmid" evidence="8 9">
    <name>unnamed1</name>
</geneLocation>
<keyword evidence="6 7" id="KW-0472">Membrane</keyword>
<proteinExistence type="predicted"/>
<reference evidence="8 9" key="1">
    <citation type="submission" date="2017-02" db="EMBL/GenBank/DDBJ databases">
        <title>The complete genomic sequence of a novel cold adapted crude oil-degrading bacterium Planococcus qaidamina Y42.</title>
        <authorList>
            <person name="Yang R."/>
        </authorList>
    </citation>
    <scope>NUCLEOTIDE SEQUENCE [LARGE SCALE GENOMIC DNA]</scope>
    <source>
        <strain evidence="8 9">Y42</strain>
        <plasmid evidence="8 9">unnamed1</plasmid>
    </source>
</reference>
<keyword evidence="9" id="KW-1185">Reference proteome</keyword>
<dbReference type="AlphaFoldDB" id="A0A1Q2L5U1"/>
<gene>
    <name evidence="8" type="ORF">B0X71_20145</name>
</gene>
<keyword evidence="4 7" id="KW-0812">Transmembrane</keyword>
<keyword evidence="5 7" id="KW-1133">Transmembrane helix</keyword>
<sequence length="95" mass="10800">MKASPITRVINGFGLVLLFIIFAMPFVWMASTAFKSLGETLTFPPVWIPETLLWENFAQAWNSGPFLKYLSNSIIVTLFITPVDYPKSSSFQFMK</sequence>
<evidence type="ECO:0000313" key="9">
    <source>
        <dbReference type="Proteomes" id="UP000188184"/>
    </source>
</evidence>
<dbReference type="Proteomes" id="UP000188184">
    <property type="component" value="Plasmid unnamed1"/>
</dbReference>
<name>A0A1Q2L5U1_9BACL</name>
<evidence type="ECO:0008006" key="10">
    <source>
        <dbReference type="Google" id="ProtNLM"/>
    </source>
</evidence>
<dbReference type="Gene3D" id="1.10.3720.10">
    <property type="entry name" value="MetI-like"/>
    <property type="match status" value="1"/>
</dbReference>
<dbReference type="EMBL" id="CP019641">
    <property type="protein sequence ID" value="AQQ55467.1"/>
    <property type="molecule type" value="Genomic_DNA"/>
</dbReference>